<reference evidence="1" key="1">
    <citation type="submission" date="2020-04" db="EMBL/GenBank/DDBJ databases">
        <authorList>
            <person name="Alioto T."/>
            <person name="Alioto T."/>
            <person name="Gomez Garrido J."/>
        </authorList>
    </citation>
    <scope>NUCLEOTIDE SEQUENCE</scope>
    <source>
        <strain evidence="1">A484AB</strain>
    </source>
</reference>
<dbReference type="EMBL" id="CACRXK020007883">
    <property type="protein sequence ID" value="CAB4013429.1"/>
    <property type="molecule type" value="Genomic_DNA"/>
</dbReference>
<dbReference type="Proteomes" id="UP001152795">
    <property type="component" value="Unassembled WGS sequence"/>
</dbReference>
<comment type="caution">
    <text evidence="1">The sequence shown here is derived from an EMBL/GenBank/DDBJ whole genome shotgun (WGS) entry which is preliminary data.</text>
</comment>
<dbReference type="AlphaFoldDB" id="A0A7D9ILM1"/>
<dbReference type="EMBL" id="CACRXK020007883">
    <property type="protein sequence ID" value="CAB4013428.1"/>
    <property type="molecule type" value="Genomic_DNA"/>
</dbReference>
<name>A0A7D9ILM1_PARCT</name>
<gene>
    <name evidence="1" type="ORF">PACLA_8A028655</name>
</gene>
<evidence type="ECO:0000313" key="1">
    <source>
        <dbReference type="EMBL" id="CAB4013428.1"/>
    </source>
</evidence>
<evidence type="ECO:0000313" key="2">
    <source>
        <dbReference type="Proteomes" id="UP001152795"/>
    </source>
</evidence>
<accession>A0A7D9ILM1</accession>
<dbReference type="OrthoDB" id="10574894at2759"/>
<sequence length="165" mass="19183">MELPVCNTRLHKEVQNELCLLSKFTVVGKCSLAFKEFYEVGLIEKKHTFLAKIEDAEEGGRRLKEAIATMVGESHPALFRMHYKENQDGTKRAGHCLAIMSDGEFIEVKEKRPWKPEQDQLWKSVNLIEVWKVGKKAAEEWEKKCGLKICIREFRHSRNAKEKHT</sequence>
<keyword evidence="2" id="KW-1185">Reference proteome</keyword>
<organism evidence="1 2">
    <name type="scientific">Paramuricea clavata</name>
    <name type="common">Red gorgonian</name>
    <name type="synonym">Violescent sea-whip</name>
    <dbReference type="NCBI Taxonomy" id="317549"/>
    <lineage>
        <taxon>Eukaryota</taxon>
        <taxon>Metazoa</taxon>
        <taxon>Cnidaria</taxon>
        <taxon>Anthozoa</taxon>
        <taxon>Octocorallia</taxon>
        <taxon>Malacalcyonacea</taxon>
        <taxon>Plexauridae</taxon>
        <taxon>Paramuricea</taxon>
    </lineage>
</organism>
<proteinExistence type="predicted"/>
<protein>
    <submittedName>
        <fullName evidence="1">Uncharacterized protein</fullName>
    </submittedName>
</protein>